<keyword evidence="2" id="KW-1185">Reference proteome</keyword>
<dbReference type="AlphaFoldDB" id="A0A6J8CA35"/>
<sequence>MVPKPANQIADEVIIDEDEMVEVEPAREELWDSYWESRICLQFVLECEDIRGHTDEQSSPTSWNVITHVAPRCSLRILWLEPESVLIPVASPELPRNNQPEHCTTVVHRARLFSVMVPKPAYQIDDDVIIDEDEMVELDPARKKFWDRFKMQKRSAMK</sequence>
<protein>
    <submittedName>
        <fullName evidence="1">Uncharacterized protein</fullName>
    </submittedName>
</protein>
<evidence type="ECO:0000313" key="1">
    <source>
        <dbReference type="EMBL" id="CAC5392256.1"/>
    </source>
</evidence>
<organism evidence="1 2">
    <name type="scientific">Mytilus coruscus</name>
    <name type="common">Sea mussel</name>
    <dbReference type="NCBI Taxonomy" id="42192"/>
    <lineage>
        <taxon>Eukaryota</taxon>
        <taxon>Metazoa</taxon>
        <taxon>Spiralia</taxon>
        <taxon>Lophotrochozoa</taxon>
        <taxon>Mollusca</taxon>
        <taxon>Bivalvia</taxon>
        <taxon>Autobranchia</taxon>
        <taxon>Pteriomorphia</taxon>
        <taxon>Mytilida</taxon>
        <taxon>Mytiloidea</taxon>
        <taxon>Mytilidae</taxon>
        <taxon>Mytilinae</taxon>
        <taxon>Mytilus</taxon>
    </lineage>
</organism>
<gene>
    <name evidence="1" type="ORF">MCOR_27203</name>
</gene>
<dbReference type="EMBL" id="CACVKT020004932">
    <property type="protein sequence ID" value="CAC5392256.1"/>
    <property type="molecule type" value="Genomic_DNA"/>
</dbReference>
<dbReference type="Proteomes" id="UP000507470">
    <property type="component" value="Unassembled WGS sequence"/>
</dbReference>
<name>A0A6J8CA35_MYTCO</name>
<accession>A0A6J8CA35</accession>
<proteinExistence type="predicted"/>
<dbReference type="OrthoDB" id="10597661at2759"/>
<reference evidence="1 2" key="1">
    <citation type="submission" date="2020-06" db="EMBL/GenBank/DDBJ databases">
        <authorList>
            <person name="Li R."/>
            <person name="Bekaert M."/>
        </authorList>
    </citation>
    <scope>NUCLEOTIDE SEQUENCE [LARGE SCALE GENOMIC DNA]</scope>
    <source>
        <strain evidence="2">wild</strain>
    </source>
</reference>
<evidence type="ECO:0000313" key="2">
    <source>
        <dbReference type="Proteomes" id="UP000507470"/>
    </source>
</evidence>